<organism evidence="1 2">
    <name type="scientific">Lysobacter capsici AZ78</name>
    <dbReference type="NCBI Taxonomy" id="1444315"/>
    <lineage>
        <taxon>Bacteria</taxon>
        <taxon>Pseudomonadati</taxon>
        <taxon>Pseudomonadota</taxon>
        <taxon>Gammaproteobacteria</taxon>
        <taxon>Lysobacterales</taxon>
        <taxon>Lysobacteraceae</taxon>
        <taxon>Lysobacter</taxon>
    </lineage>
</organism>
<evidence type="ECO:0000313" key="2">
    <source>
        <dbReference type="Proteomes" id="UP000023435"/>
    </source>
</evidence>
<proteinExistence type="predicted"/>
<gene>
    <name evidence="1" type="ORF">AZ78_5256</name>
</gene>
<accession>A0A125TZN9</accession>
<evidence type="ECO:0000313" key="1">
    <source>
        <dbReference type="EMBL" id="KWS02123.1"/>
    </source>
</evidence>
<comment type="caution">
    <text evidence="1">The sequence shown here is derived from an EMBL/GenBank/DDBJ whole genome shotgun (WGS) entry which is preliminary data.</text>
</comment>
<keyword evidence="2" id="KW-1185">Reference proteome</keyword>
<dbReference type="RefSeq" id="WP_051547525.1">
    <property type="nucleotide sequence ID" value="NZ_JAJA02000003.1"/>
</dbReference>
<dbReference type="Proteomes" id="UP000023435">
    <property type="component" value="Unassembled WGS sequence"/>
</dbReference>
<name>A0A125TZN9_9GAMM</name>
<protein>
    <submittedName>
        <fullName evidence="1">Uncharacterized protein</fullName>
    </submittedName>
</protein>
<sequence length="94" mass="10200">MQTTTQRSGFKRIAMLATIVVGGLFSVASSALPVPPSGSGWLVYTYYGPAGRDDIERVVGMRYQGAGCPGPRPLDWGQQTAKFSWHYATCNNQN</sequence>
<reference evidence="1 2" key="1">
    <citation type="journal article" date="2014" name="Genome Announc.">
        <title>Draft Genome Sequence of Lysobacter capsici AZ78, a Bacterium Antagonistic to Plant-Pathogenic Oomycetes.</title>
        <authorList>
            <person name="Puopolo G."/>
            <person name="Sonego P."/>
            <person name="Engelen K."/>
            <person name="Pertot I."/>
        </authorList>
    </citation>
    <scope>NUCLEOTIDE SEQUENCE [LARGE SCALE GENOMIC DNA]</scope>
    <source>
        <strain evidence="1 2">AZ78</strain>
    </source>
</reference>
<dbReference type="GeneID" id="97904319"/>
<dbReference type="AlphaFoldDB" id="A0A125TZN9"/>
<dbReference type="EMBL" id="JAJA02000003">
    <property type="protein sequence ID" value="KWS02123.1"/>
    <property type="molecule type" value="Genomic_DNA"/>
</dbReference>
<dbReference type="OrthoDB" id="9885599at2"/>